<reference evidence="3" key="1">
    <citation type="journal article" date="2010" name="Nat. Biotechnol.">
        <title>Draft genome sequence of the oilseed species Ricinus communis.</title>
        <authorList>
            <person name="Chan A.P."/>
            <person name="Crabtree J."/>
            <person name="Zhao Q."/>
            <person name="Lorenzi H."/>
            <person name="Orvis J."/>
            <person name="Puiu D."/>
            <person name="Melake-Berhan A."/>
            <person name="Jones K.M."/>
            <person name="Redman J."/>
            <person name="Chen G."/>
            <person name="Cahoon E.B."/>
            <person name="Gedil M."/>
            <person name="Stanke M."/>
            <person name="Haas B.J."/>
            <person name="Wortman J.R."/>
            <person name="Fraser-Liggett C.M."/>
            <person name="Ravel J."/>
            <person name="Rabinowicz P.D."/>
        </authorList>
    </citation>
    <scope>NUCLEOTIDE SEQUENCE [LARGE SCALE GENOMIC DNA]</scope>
    <source>
        <strain evidence="3">cv. Hale</strain>
    </source>
</reference>
<gene>
    <name evidence="2" type="ORF">RCOM_0758880</name>
</gene>
<proteinExistence type="predicted"/>
<dbReference type="PANTHER" id="PTHR38386">
    <property type="entry name" value="OS05G0426900 PROTEIN"/>
    <property type="match status" value="1"/>
</dbReference>
<dbReference type="EMBL" id="EQ974001">
    <property type="protein sequence ID" value="EEF35938.1"/>
    <property type="molecule type" value="Genomic_DNA"/>
</dbReference>
<dbReference type="PANTHER" id="PTHR38386:SF6">
    <property type="entry name" value="OS05G0426900 PROTEIN"/>
    <property type="match status" value="1"/>
</dbReference>
<name>B9SKC4_RICCO</name>
<dbReference type="InParanoid" id="B9SKC4"/>
<feature type="compositionally biased region" description="Basic and acidic residues" evidence="1">
    <location>
        <begin position="39"/>
        <end position="53"/>
    </location>
</feature>
<evidence type="ECO:0000313" key="2">
    <source>
        <dbReference type="EMBL" id="EEF35938.1"/>
    </source>
</evidence>
<organism evidence="2 3">
    <name type="scientific">Ricinus communis</name>
    <name type="common">Castor bean</name>
    <dbReference type="NCBI Taxonomy" id="3988"/>
    <lineage>
        <taxon>Eukaryota</taxon>
        <taxon>Viridiplantae</taxon>
        <taxon>Streptophyta</taxon>
        <taxon>Embryophyta</taxon>
        <taxon>Tracheophyta</taxon>
        <taxon>Spermatophyta</taxon>
        <taxon>Magnoliopsida</taxon>
        <taxon>eudicotyledons</taxon>
        <taxon>Gunneridae</taxon>
        <taxon>Pentapetalae</taxon>
        <taxon>rosids</taxon>
        <taxon>fabids</taxon>
        <taxon>Malpighiales</taxon>
        <taxon>Euphorbiaceae</taxon>
        <taxon>Acalyphoideae</taxon>
        <taxon>Acalypheae</taxon>
        <taxon>Ricinus</taxon>
    </lineage>
</organism>
<sequence>MKGSSKIKIIGSTNSRTMDLSDLLTSLEPTKTNSTATDTHQETKKIKCSDAKTDPTTTTTNNNNTNNIKDSFLGLQEDQGRYKEEMFGMKLKRNSSVSSASASSVLHSVKKAFSMRRSSSVTERARVPYFDFV</sequence>
<accession>B9SKC4</accession>
<keyword evidence="3" id="KW-1185">Reference proteome</keyword>
<dbReference type="AlphaFoldDB" id="B9SKC4"/>
<evidence type="ECO:0000256" key="1">
    <source>
        <dbReference type="SAM" id="MobiDB-lite"/>
    </source>
</evidence>
<protein>
    <submittedName>
        <fullName evidence="2">Uncharacterized protein</fullName>
    </submittedName>
</protein>
<evidence type="ECO:0000313" key="3">
    <source>
        <dbReference type="Proteomes" id="UP000008311"/>
    </source>
</evidence>
<feature type="compositionally biased region" description="Low complexity" evidence="1">
    <location>
        <begin position="56"/>
        <end position="67"/>
    </location>
</feature>
<dbReference type="Proteomes" id="UP000008311">
    <property type="component" value="Unassembled WGS sequence"/>
</dbReference>
<feature type="region of interest" description="Disordered" evidence="1">
    <location>
        <begin position="30"/>
        <end position="70"/>
    </location>
</feature>